<keyword evidence="2" id="KW-0812">Transmembrane</keyword>
<feature type="compositionally biased region" description="Pro residues" evidence="1">
    <location>
        <begin position="43"/>
        <end position="57"/>
    </location>
</feature>
<reference evidence="3" key="1">
    <citation type="journal article" date="2020" name="Nature">
        <title>Giant virus diversity and host interactions through global metagenomics.</title>
        <authorList>
            <person name="Schulz F."/>
            <person name="Roux S."/>
            <person name="Paez-Espino D."/>
            <person name="Jungbluth S."/>
            <person name="Walsh D.A."/>
            <person name="Denef V.J."/>
            <person name="McMahon K.D."/>
            <person name="Konstantinidis K.T."/>
            <person name="Eloe-Fadrosh E.A."/>
            <person name="Kyrpides N.C."/>
            <person name="Woyke T."/>
        </authorList>
    </citation>
    <scope>NUCLEOTIDE SEQUENCE</scope>
    <source>
        <strain evidence="3">GVMAG-M-3300020187-37</strain>
    </source>
</reference>
<dbReference type="AlphaFoldDB" id="A0A6C0C6X9"/>
<keyword evidence="2" id="KW-1133">Transmembrane helix</keyword>
<protein>
    <submittedName>
        <fullName evidence="3">Uncharacterized protein</fullName>
    </submittedName>
</protein>
<sequence length="286" mass="32783">MDKYFLLKCLISFFIGIITYKLLLDISSYNLLEGQEEQAPAPELEPAPPIIPPPQPPGDGTLPPSITSILNEVNTKMFNGSPLYTLKEIITNINSNLDSDKIPDEIPDVFDNIQNFHELGSNTLALDYIELLIRTISTLDKTEFETLMINMGYGIDNGYCEDEQPDLNDYIMVIMLLQYQNIGINDNEFMKISNRLSKHIPDILDKIQNYNKSCPENKQKHKKSILVKSLFYKLFKNNQTIITFTTIRDLINDLSKMDKVYGVVMLLCLTYIIVKFMGMFNMKIDV</sequence>
<evidence type="ECO:0000313" key="3">
    <source>
        <dbReference type="EMBL" id="QHS99524.1"/>
    </source>
</evidence>
<evidence type="ECO:0000256" key="2">
    <source>
        <dbReference type="SAM" id="Phobius"/>
    </source>
</evidence>
<feature type="transmembrane region" description="Helical" evidence="2">
    <location>
        <begin position="5"/>
        <end position="23"/>
    </location>
</feature>
<dbReference type="EMBL" id="MN739344">
    <property type="protein sequence ID" value="QHS99524.1"/>
    <property type="molecule type" value="Genomic_DNA"/>
</dbReference>
<feature type="region of interest" description="Disordered" evidence="1">
    <location>
        <begin position="37"/>
        <end position="61"/>
    </location>
</feature>
<organism evidence="3">
    <name type="scientific">viral metagenome</name>
    <dbReference type="NCBI Taxonomy" id="1070528"/>
    <lineage>
        <taxon>unclassified sequences</taxon>
        <taxon>metagenomes</taxon>
        <taxon>organismal metagenomes</taxon>
    </lineage>
</organism>
<feature type="transmembrane region" description="Helical" evidence="2">
    <location>
        <begin position="260"/>
        <end position="280"/>
    </location>
</feature>
<accession>A0A6C0C6X9</accession>
<name>A0A6C0C6X9_9ZZZZ</name>
<proteinExistence type="predicted"/>
<evidence type="ECO:0000256" key="1">
    <source>
        <dbReference type="SAM" id="MobiDB-lite"/>
    </source>
</evidence>
<keyword evidence="2" id="KW-0472">Membrane</keyword>